<evidence type="ECO:0000256" key="9">
    <source>
        <dbReference type="PROSITE-ProRule" id="PRU00552"/>
    </source>
</evidence>
<dbReference type="InterPro" id="IPR001214">
    <property type="entry name" value="SET_dom"/>
</dbReference>
<dbReference type="SMART" id="SM00317">
    <property type="entry name" value="SET"/>
    <property type="match status" value="1"/>
</dbReference>
<name>A0A8H7SZD1_9FUNG</name>
<dbReference type="SMART" id="SM00487">
    <property type="entry name" value="DEXDc"/>
    <property type="match status" value="1"/>
</dbReference>
<reference evidence="16" key="1">
    <citation type="submission" date="2021-01" db="EMBL/GenBank/DDBJ databases">
        <title>Metabolic potential, ecology and presence of endohyphal bacteria is reflected in genomic diversity of Mucoromycotina.</title>
        <authorList>
            <person name="Muszewska A."/>
            <person name="Okrasinska A."/>
            <person name="Steczkiewicz K."/>
            <person name="Drgas O."/>
            <person name="Orlowska M."/>
            <person name="Perlinska-Lenart U."/>
            <person name="Aleksandrzak-Piekarczyk T."/>
            <person name="Szatraj K."/>
            <person name="Zielenkiewicz U."/>
            <person name="Pilsyk S."/>
            <person name="Malc E."/>
            <person name="Mieczkowski P."/>
            <person name="Kruszewska J.S."/>
            <person name="Biernat P."/>
            <person name="Pawlowska J."/>
        </authorList>
    </citation>
    <scope>NUCLEOTIDE SEQUENCE</scope>
    <source>
        <strain evidence="16">WA0000018081</strain>
    </source>
</reference>
<evidence type="ECO:0000256" key="7">
    <source>
        <dbReference type="ARBA" id="ARBA00022840"/>
    </source>
</evidence>
<dbReference type="SMART" id="SM00490">
    <property type="entry name" value="HELICc"/>
    <property type="match status" value="1"/>
</dbReference>
<evidence type="ECO:0000256" key="11">
    <source>
        <dbReference type="SAM" id="MobiDB-lite"/>
    </source>
</evidence>
<feature type="domain" description="SET" evidence="12">
    <location>
        <begin position="791"/>
        <end position="898"/>
    </location>
</feature>
<dbReference type="InterPro" id="IPR001650">
    <property type="entry name" value="Helicase_C-like"/>
</dbReference>
<keyword evidence="8 10" id="KW-0694">RNA-binding</keyword>
<evidence type="ECO:0000256" key="1">
    <source>
        <dbReference type="ARBA" id="ARBA00004604"/>
    </source>
</evidence>
<dbReference type="SUPFAM" id="SSF82199">
    <property type="entry name" value="SET domain"/>
    <property type="match status" value="1"/>
</dbReference>
<evidence type="ECO:0000259" key="13">
    <source>
        <dbReference type="PROSITE" id="PS51192"/>
    </source>
</evidence>
<dbReference type="PROSITE" id="PS51195">
    <property type="entry name" value="Q_MOTIF"/>
    <property type="match status" value="1"/>
</dbReference>
<keyword evidence="6 10" id="KW-0347">Helicase</keyword>
<keyword evidence="7 10" id="KW-0067">ATP-binding</keyword>
<feature type="compositionally biased region" description="Acidic residues" evidence="11">
    <location>
        <begin position="504"/>
        <end position="514"/>
    </location>
</feature>
<dbReference type="CDD" id="cd18787">
    <property type="entry name" value="SF2_C_DEAD"/>
    <property type="match status" value="1"/>
</dbReference>
<dbReference type="SUPFAM" id="SSF52540">
    <property type="entry name" value="P-loop containing nucleoside triphosphate hydrolases"/>
    <property type="match status" value="1"/>
</dbReference>
<feature type="region of interest" description="Disordered" evidence="11">
    <location>
        <begin position="573"/>
        <end position="602"/>
    </location>
</feature>
<evidence type="ECO:0000256" key="2">
    <source>
        <dbReference type="ARBA" id="ARBA00022517"/>
    </source>
</evidence>
<evidence type="ECO:0000313" key="17">
    <source>
        <dbReference type="Proteomes" id="UP000613177"/>
    </source>
</evidence>
<dbReference type="PROSITE" id="PS50280">
    <property type="entry name" value="SET"/>
    <property type="match status" value="1"/>
</dbReference>
<dbReference type="PROSITE" id="PS51192">
    <property type="entry name" value="HELICASE_ATP_BIND_1"/>
    <property type="match status" value="1"/>
</dbReference>
<keyword evidence="3" id="KW-0698">rRNA processing</keyword>
<dbReference type="GO" id="GO:0006364">
    <property type="term" value="P:rRNA processing"/>
    <property type="evidence" value="ECO:0007669"/>
    <property type="project" value="UniProtKB-KW"/>
</dbReference>
<feature type="compositionally biased region" description="Acidic residues" evidence="11">
    <location>
        <begin position="692"/>
        <end position="713"/>
    </location>
</feature>
<dbReference type="PROSITE" id="PS51194">
    <property type="entry name" value="HELICASE_CTER"/>
    <property type="match status" value="1"/>
</dbReference>
<dbReference type="InterPro" id="IPR014001">
    <property type="entry name" value="Helicase_ATP-bd"/>
</dbReference>
<dbReference type="InterPro" id="IPR000629">
    <property type="entry name" value="RNA-helicase_DEAD-box_CS"/>
</dbReference>
<dbReference type="AlphaFoldDB" id="A0A8H7SZD1"/>
<evidence type="ECO:0000256" key="4">
    <source>
        <dbReference type="ARBA" id="ARBA00022741"/>
    </source>
</evidence>
<comment type="function">
    <text evidence="10">RNA helicase.</text>
</comment>
<dbReference type="InterPro" id="IPR046341">
    <property type="entry name" value="SET_dom_sf"/>
</dbReference>
<protein>
    <recommendedName>
        <fullName evidence="10">ATP-dependent RNA helicase</fullName>
        <ecNumber evidence="10">3.6.4.13</ecNumber>
    </recommendedName>
</protein>
<evidence type="ECO:0000259" key="15">
    <source>
        <dbReference type="PROSITE" id="PS51195"/>
    </source>
</evidence>
<feature type="domain" description="DEAD-box RNA helicase Q" evidence="15">
    <location>
        <begin position="44"/>
        <end position="72"/>
    </location>
</feature>
<dbReference type="CDD" id="cd10540">
    <property type="entry name" value="SET_SpSet7-like"/>
    <property type="match status" value="1"/>
</dbReference>
<dbReference type="CDD" id="cd17941">
    <property type="entry name" value="DEADc_DDX10"/>
    <property type="match status" value="1"/>
</dbReference>
<dbReference type="SMART" id="SM01178">
    <property type="entry name" value="DUF4217"/>
    <property type="match status" value="1"/>
</dbReference>
<dbReference type="Gene3D" id="2.170.270.10">
    <property type="entry name" value="SET domain"/>
    <property type="match status" value="1"/>
</dbReference>
<comment type="catalytic activity">
    <reaction evidence="10">
        <text>ATP + H2O = ADP + phosphate + H(+)</text>
        <dbReference type="Rhea" id="RHEA:13065"/>
        <dbReference type="ChEBI" id="CHEBI:15377"/>
        <dbReference type="ChEBI" id="CHEBI:15378"/>
        <dbReference type="ChEBI" id="CHEBI:30616"/>
        <dbReference type="ChEBI" id="CHEBI:43474"/>
        <dbReference type="ChEBI" id="CHEBI:456216"/>
        <dbReference type="EC" id="3.6.4.13"/>
    </reaction>
</comment>
<accession>A0A8H7SZD1</accession>
<dbReference type="PROSITE" id="PS00039">
    <property type="entry name" value="DEAD_ATP_HELICASE"/>
    <property type="match status" value="1"/>
</dbReference>
<feature type="region of interest" description="Disordered" evidence="11">
    <location>
        <begin position="674"/>
        <end position="735"/>
    </location>
</feature>
<keyword evidence="5 10" id="KW-0378">Hydrolase</keyword>
<feature type="domain" description="Helicase ATP-binding" evidence="13">
    <location>
        <begin position="75"/>
        <end position="238"/>
    </location>
</feature>
<feature type="region of interest" description="Disordered" evidence="11">
    <location>
        <begin position="1"/>
        <end position="35"/>
    </location>
</feature>
<comment type="caution">
    <text evidence="16">The sequence shown here is derived from an EMBL/GenBank/DDBJ whole genome shotgun (WGS) entry which is preliminary data.</text>
</comment>
<keyword evidence="4 10" id="KW-0547">Nucleotide-binding</keyword>
<comment type="similarity">
    <text evidence="10">Belongs to the DEAD box helicase family.</text>
</comment>
<feature type="compositionally biased region" description="Basic and acidic residues" evidence="11">
    <location>
        <begin position="14"/>
        <end position="24"/>
    </location>
</feature>
<proteinExistence type="inferred from homology"/>
<evidence type="ECO:0000313" key="16">
    <source>
        <dbReference type="EMBL" id="KAG2237962.1"/>
    </source>
</evidence>
<dbReference type="Pfam" id="PF00856">
    <property type="entry name" value="SET"/>
    <property type="match status" value="1"/>
</dbReference>
<dbReference type="InterPro" id="IPR025313">
    <property type="entry name" value="SPB4-like_CTE"/>
</dbReference>
<dbReference type="Pfam" id="PF00271">
    <property type="entry name" value="Helicase_C"/>
    <property type="match status" value="1"/>
</dbReference>
<comment type="domain">
    <text evidence="10">The Q motif is unique to and characteristic of the DEAD box family of RNA helicases and controls ATP binding and hydrolysis.</text>
</comment>
<feature type="region of interest" description="Disordered" evidence="11">
    <location>
        <begin position="492"/>
        <end position="521"/>
    </location>
</feature>
<keyword evidence="17" id="KW-1185">Reference proteome</keyword>
<evidence type="ECO:0000256" key="6">
    <source>
        <dbReference type="ARBA" id="ARBA00022806"/>
    </source>
</evidence>
<organism evidence="16 17">
    <name type="scientific">Thamnidium elegans</name>
    <dbReference type="NCBI Taxonomy" id="101142"/>
    <lineage>
        <taxon>Eukaryota</taxon>
        <taxon>Fungi</taxon>
        <taxon>Fungi incertae sedis</taxon>
        <taxon>Mucoromycota</taxon>
        <taxon>Mucoromycotina</taxon>
        <taxon>Mucoromycetes</taxon>
        <taxon>Mucorales</taxon>
        <taxon>Mucorineae</taxon>
        <taxon>Mucoraceae</taxon>
        <taxon>Thamnidium</taxon>
    </lineage>
</organism>
<feature type="short sequence motif" description="Q motif" evidence="9">
    <location>
        <begin position="44"/>
        <end position="72"/>
    </location>
</feature>
<evidence type="ECO:0000259" key="14">
    <source>
        <dbReference type="PROSITE" id="PS51194"/>
    </source>
</evidence>
<dbReference type="Proteomes" id="UP000613177">
    <property type="component" value="Unassembled WGS sequence"/>
</dbReference>
<dbReference type="GO" id="GO:0016787">
    <property type="term" value="F:hydrolase activity"/>
    <property type="evidence" value="ECO:0007669"/>
    <property type="project" value="UniProtKB-KW"/>
</dbReference>
<dbReference type="Pfam" id="PF00270">
    <property type="entry name" value="DEAD"/>
    <property type="match status" value="1"/>
</dbReference>
<dbReference type="GO" id="GO:0003723">
    <property type="term" value="F:RNA binding"/>
    <property type="evidence" value="ECO:0007669"/>
    <property type="project" value="UniProtKB-UniRule"/>
</dbReference>
<dbReference type="GO" id="GO:0003724">
    <property type="term" value="F:RNA helicase activity"/>
    <property type="evidence" value="ECO:0007669"/>
    <property type="project" value="UniProtKB-EC"/>
</dbReference>
<evidence type="ECO:0000256" key="10">
    <source>
        <dbReference type="RuleBase" id="RU365068"/>
    </source>
</evidence>
<evidence type="ECO:0000256" key="5">
    <source>
        <dbReference type="ARBA" id="ARBA00022801"/>
    </source>
</evidence>
<dbReference type="InterPro" id="IPR011545">
    <property type="entry name" value="DEAD/DEAH_box_helicase_dom"/>
</dbReference>
<keyword evidence="2" id="KW-0690">Ribosome biogenesis</keyword>
<dbReference type="InterPro" id="IPR014014">
    <property type="entry name" value="RNA_helicase_DEAD_Q_motif"/>
</dbReference>
<evidence type="ECO:0000259" key="12">
    <source>
        <dbReference type="PROSITE" id="PS50280"/>
    </source>
</evidence>
<feature type="domain" description="Helicase C-terminal" evidence="14">
    <location>
        <begin position="264"/>
        <end position="423"/>
    </location>
</feature>
<dbReference type="Gene3D" id="3.40.50.300">
    <property type="entry name" value="P-loop containing nucleotide triphosphate hydrolases"/>
    <property type="match status" value="2"/>
</dbReference>
<dbReference type="PANTHER" id="PTHR24031">
    <property type="entry name" value="RNA HELICASE"/>
    <property type="match status" value="1"/>
</dbReference>
<feature type="region of interest" description="Disordered" evidence="11">
    <location>
        <begin position="911"/>
        <end position="933"/>
    </location>
</feature>
<evidence type="ECO:0000256" key="3">
    <source>
        <dbReference type="ARBA" id="ARBA00022552"/>
    </source>
</evidence>
<dbReference type="InterPro" id="IPR027417">
    <property type="entry name" value="P-loop_NTPase"/>
</dbReference>
<comment type="subcellular location">
    <subcellularLocation>
        <location evidence="1">Nucleus</location>
        <location evidence="1">Nucleolus</location>
    </subcellularLocation>
</comment>
<dbReference type="EC" id="3.6.4.13" evidence="10"/>
<dbReference type="GO" id="GO:0005524">
    <property type="term" value="F:ATP binding"/>
    <property type="evidence" value="ECO:0007669"/>
    <property type="project" value="UniProtKB-UniRule"/>
</dbReference>
<evidence type="ECO:0000256" key="8">
    <source>
        <dbReference type="ARBA" id="ARBA00022884"/>
    </source>
</evidence>
<dbReference type="Pfam" id="PF13959">
    <property type="entry name" value="CTE_SPB4"/>
    <property type="match status" value="1"/>
</dbReference>
<dbReference type="GO" id="GO:0005730">
    <property type="term" value="C:nucleolus"/>
    <property type="evidence" value="ECO:0007669"/>
    <property type="project" value="UniProtKB-SubCell"/>
</dbReference>
<dbReference type="EMBL" id="JAEPRE010000001">
    <property type="protein sequence ID" value="KAG2237962.1"/>
    <property type="molecule type" value="Genomic_DNA"/>
</dbReference>
<gene>
    <name evidence="16" type="ORF">INT48_002523</name>
</gene>
<sequence length="933" mass="106197">MAKQNTAPVVKKANLREVKRAQEKDDLETLEEKASHPENYNSSKFFADLPLSEKTQKGLAQCNFKQMTEIQRKGIPLALAKRDVLGAAKTGSGKTLTFLIPVTDGLGALIISPTRELAVQIFEVLKKIGKAHTFSAGLIIGGKEFKVEQERIARMNILVCTPGRLLQHMDQSVGFTCDNLQMLILDEADRIMDMGFQNTMNAIIENLPPHRQTLLFSATQTRSVKDLARLSLKDPEYVAVHEKAEHSTPKTLSQHYVVAELPKKMDVLFSFVKTHLKSKTIVFLSSCKQARFVFESFCKLQPGVPIMHLHGKQKQTKRVDIFRKFTSSQHAVLLCTDIAARGLDFPAVDWVVQLDCPEDADTYIHRVGRTARFAADGHALMILVPSEVEGMLEDLKKKRVPIEEIKIRTSKQQSIQKQLQSFCFQDPEIKYLAQRAFVAYMRSVYLQRNKKVFDVTALPAEEFALSLGLAGAPKIKFVKKAEKKMIGAIKAKTRKQVEEGSGSEQEEEEEEEEAEKVKEQKTKVDRMFQRKNQDILSEHYSKLVDFEGDKLHVEGEEEEDDEDFLKIQRADHELESESEEDMNEIEGQNISKRKLKMSKKERVKNMPRGDKLIFDDDGVAHPMYELVDEKDFLKDGDAKSQIKAFIEEKGEAMETADKEDKEFAKQKKLEKKIKRKERARAEEGESGSSASEGEEDESEGSAMSEDESEEEEKEERKRKWFEDSDSSDDESSKKRIIDVAEPETLEDQEALALKLLGEEFYLLSLFLFFSFFIIIHIDIMSDSIPLSQHSLALELRSDPIKGRGVFANQEIEGNTLVEISPILLFNHDEYSAHGKYTILDHYTYCWPGGYALALGLGSMFNHDSEPNVGFIRDIANNLIRYVTLRPITKNEELCISYGNHLWFDDGSKKESVITEEPDEPFPFSQDSDQEEEE</sequence>